<dbReference type="AlphaFoldDB" id="A0A183EFG5"/>
<reference evidence="1" key="1">
    <citation type="submission" date="2016-06" db="UniProtKB">
        <authorList>
            <consortium name="WormBaseParasite"/>
        </authorList>
    </citation>
    <scope>IDENTIFICATION</scope>
</reference>
<accession>A0A183EFG5</accession>
<sequence length="140" mass="15948">LIVRPFENHLVEIIKALPENKVVESAECVAVMSRWSRWVRESRSADGSSCNILFQSNHYSTASHCARIIRALCTFGRLSDTLQRFLLGASAVFSRLVHTSASVVCVAFDGNQLGDERNLAQYIHLVWLFLRFSSFWSQIW</sequence>
<evidence type="ECO:0000313" key="1">
    <source>
        <dbReference type="WBParaSite" id="GPUH_0001973101-mRNA-1"/>
    </source>
</evidence>
<proteinExistence type="predicted"/>
<dbReference type="WBParaSite" id="GPUH_0001973101-mRNA-1">
    <property type="protein sequence ID" value="GPUH_0001973101-mRNA-1"/>
    <property type="gene ID" value="GPUH_0001973101"/>
</dbReference>
<protein>
    <submittedName>
        <fullName evidence="1">RING-type E3 ubiquitin transferase</fullName>
    </submittedName>
</protein>
<organism evidence="1">
    <name type="scientific">Gongylonema pulchrum</name>
    <dbReference type="NCBI Taxonomy" id="637853"/>
    <lineage>
        <taxon>Eukaryota</taxon>
        <taxon>Metazoa</taxon>
        <taxon>Ecdysozoa</taxon>
        <taxon>Nematoda</taxon>
        <taxon>Chromadorea</taxon>
        <taxon>Rhabditida</taxon>
        <taxon>Spirurina</taxon>
        <taxon>Spiruromorpha</taxon>
        <taxon>Spiruroidea</taxon>
        <taxon>Gongylonematidae</taxon>
        <taxon>Gongylonema</taxon>
    </lineage>
</organism>
<name>A0A183EFG5_9BILA</name>